<reference evidence="2 3" key="1">
    <citation type="submission" date="2024-09" db="EMBL/GenBank/DDBJ databases">
        <authorList>
            <person name="Sun Q."/>
            <person name="Mori K."/>
        </authorList>
    </citation>
    <scope>NUCLEOTIDE SEQUENCE [LARGE SCALE GENOMIC DNA]</scope>
    <source>
        <strain evidence="2 3">NCAIM B.02481</strain>
    </source>
</reference>
<dbReference type="Proteomes" id="UP001589832">
    <property type="component" value="Unassembled WGS sequence"/>
</dbReference>
<dbReference type="Pfam" id="PF00582">
    <property type="entry name" value="Usp"/>
    <property type="match status" value="1"/>
</dbReference>
<dbReference type="Gene3D" id="3.40.50.620">
    <property type="entry name" value="HUPs"/>
    <property type="match status" value="1"/>
</dbReference>
<comment type="caution">
    <text evidence="2">The sequence shown here is derived from an EMBL/GenBank/DDBJ whole genome shotgun (WGS) entry which is preliminary data.</text>
</comment>
<proteinExistence type="predicted"/>
<dbReference type="InterPro" id="IPR014729">
    <property type="entry name" value="Rossmann-like_a/b/a_fold"/>
</dbReference>
<gene>
    <name evidence="2" type="ORF">ACFFGA_03790</name>
</gene>
<protein>
    <submittedName>
        <fullName evidence="2">Universal stress protein</fullName>
    </submittedName>
</protein>
<name>A0ABV6Q5X4_9FLAO</name>
<dbReference type="InterPro" id="IPR006016">
    <property type="entry name" value="UspA"/>
</dbReference>
<dbReference type="CDD" id="cd00293">
    <property type="entry name" value="USP-like"/>
    <property type="match status" value="1"/>
</dbReference>
<accession>A0ABV6Q5X4</accession>
<evidence type="ECO:0000313" key="2">
    <source>
        <dbReference type="EMBL" id="MFC0603663.1"/>
    </source>
</evidence>
<evidence type="ECO:0000259" key="1">
    <source>
        <dbReference type="Pfam" id="PF00582"/>
    </source>
</evidence>
<evidence type="ECO:0000313" key="3">
    <source>
        <dbReference type="Proteomes" id="UP001589832"/>
    </source>
</evidence>
<dbReference type="SUPFAM" id="SSF52402">
    <property type="entry name" value="Adenine nucleotide alpha hydrolases-like"/>
    <property type="match status" value="1"/>
</dbReference>
<dbReference type="EMBL" id="JBHLTQ010000001">
    <property type="protein sequence ID" value="MFC0603663.1"/>
    <property type="molecule type" value="Genomic_DNA"/>
</dbReference>
<keyword evidence="3" id="KW-1185">Reference proteome</keyword>
<organism evidence="2 3">
    <name type="scientific">Winogradskyella pulchriflava</name>
    <dbReference type="NCBI Taxonomy" id="1110688"/>
    <lineage>
        <taxon>Bacteria</taxon>
        <taxon>Pseudomonadati</taxon>
        <taxon>Bacteroidota</taxon>
        <taxon>Flavobacteriia</taxon>
        <taxon>Flavobacteriales</taxon>
        <taxon>Flavobacteriaceae</taxon>
        <taxon>Winogradskyella</taxon>
    </lineage>
</organism>
<feature type="domain" description="UspA" evidence="1">
    <location>
        <begin position="7"/>
        <end position="137"/>
    </location>
</feature>
<sequence>MKNYKYKILVLSDLSKTASATLKSSISLANMIDAKIELFHVKQYIDIVDRDNQLSAMRTLNEEQNNTKKKVEELVNSVSKTYNTAIDYRFSFGNVKEEIKNYIKTSKPDIIVLGQRESKPFKLIGDSITRFVLKKFKGVIMISSNENALVPNEKMTLGVLNGSNKIFDKEFSKDIMTHTKAPLKSFRILKGQKETTNTIGVNGEKMVEYVFEQNANAMTTLSSYLIKNNINLLCVDRAKNKTKDTTNAEAPLKEVLSKLNVSLLVSEA</sequence>
<dbReference type="RefSeq" id="WP_386059868.1">
    <property type="nucleotide sequence ID" value="NZ_JBHLTQ010000001.1"/>
</dbReference>